<sequence length="81" mass="8746">MNKDNETQVVGHQSVLGLTGTSVKYSLDGDADGKNKLNVPEGWESTYRAITIPFNGDASDNDPVKIPVVPQIISDPKDPHL</sequence>
<name>A0AAU8XUH6_LACHE</name>
<proteinExistence type="predicted"/>
<accession>A0AAU8XUH6</accession>
<reference evidence="2" key="1">
    <citation type="submission" date="2016-05" db="EMBL/GenBank/DDBJ databases">
        <title>Genome sequence of Lactobacillus helveticus FAM8105.</title>
        <authorList>
            <person name="Ahrens C."/>
            <person name="Schmid M."/>
        </authorList>
    </citation>
    <scope>NUCLEOTIDE SEQUENCE [LARGE SCALE GENOMIC DNA]</scope>
    <source>
        <strain evidence="2">FAM8105</strain>
    </source>
</reference>
<dbReference type="RefSeq" id="WP_023190710.1">
    <property type="nucleotide sequence ID" value="NZ_CP015496.1"/>
</dbReference>
<dbReference type="AlphaFoldDB" id="A0AAU8XUH6"/>
<gene>
    <name evidence="1" type="ORF">Lh8105_06380</name>
</gene>
<evidence type="ECO:0000313" key="2">
    <source>
        <dbReference type="Proteomes" id="UP000234562"/>
    </source>
</evidence>
<protein>
    <submittedName>
        <fullName evidence="1">Uncharacterized protein</fullName>
    </submittedName>
</protein>
<dbReference type="EMBL" id="CP015496">
    <property type="protein sequence ID" value="AUI74438.1"/>
    <property type="molecule type" value="Genomic_DNA"/>
</dbReference>
<dbReference type="Proteomes" id="UP000234562">
    <property type="component" value="Chromosome"/>
</dbReference>
<evidence type="ECO:0000313" key="1">
    <source>
        <dbReference type="EMBL" id="AUI74438.1"/>
    </source>
</evidence>
<organism evidence="1 2">
    <name type="scientific">Lactobacillus helveticus</name>
    <name type="common">Lactobacillus suntoryeus</name>
    <dbReference type="NCBI Taxonomy" id="1587"/>
    <lineage>
        <taxon>Bacteria</taxon>
        <taxon>Bacillati</taxon>
        <taxon>Bacillota</taxon>
        <taxon>Bacilli</taxon>
        <taxon>Lactobacillales</taxon>
        <taxon>Lactobacillaceae</taxon>
        <taxon>Lactobacillus</taxon>
    </lineage>
</organism>